<evidence type="ECO:0000256" key="1">
    <source>
        <dbReference type="SAM" id="Phobius"/>
    </source>
</evidence>
<evidence type="ECO:0000256" key="2">
    <source>
        <dbReference type="SAM" id="SignalP"/>
    </source>
</evidence>
<reference evidence="4" key="3">
    <citation type="journal article" date="2019" name="G3 (Bethesda)">
        <title>Hybrid Assembly of the Genome of the Entomopathogenic Nematode Steinernema carpocapsae Identifies the X-Chromosome.</title>
        <authorList>
            <person name="Serra L."/>
            <person name="Macchietto M."/>
            <person name="Macias-Munoz A."/>
            <person name="McGill C.J."/>
            <person name="Rodriguez I.M."/>
            <person name="Rodriguez B."/>
            <person name="Murad R."/>
            <person name="Mortazavi A."/>
        </authorList>
    </citation>
    <scope>NUCLEOTIDE SEQUENCE</scope>
    <source>
        <strain evidence="4">ALL</strain>
    </source>
</reference>
<sequence length="367" mass="41839">MSRAFHLAVISILVSLIRLILAKSSCYVDTWEAIQCVNKNALIFRAGKLCGQSVDVLWFDQICGSESATEFKFRCCNYKQSENVPNLNAIRKHFSSIIREVFQVKKEMDRLLDENLATADLFFSNLNFTKSGNRNVLDKNAYAVHLSQILLEPWKTVDRTIEKFVNSDFVQDRFQPEAIVTPGGKVLITSRHHTWEAYRNAMDLLGSEAVDNLLGVMVDIILEVPLEMELKDDFLDVPTLFDLKIEHPGLREAQDKAKEYWVETYLSQLWFIPKNDLGELLKQPNITDAVVEYYMEHLVDLLQADFQSSKTSSSGGSFWIYILMVGIGFILSAVAIKVRELIKTKTRRNSVSSGLVNVLYVNDRVLP</sequence>
<evidence type="ECO:0000313" key="5">
    <source>
        <dbReference type="Proteomes" id="UP000298663"/>
    </source>
</evidence>
<dbReference type="Proteomes" id="UP000298663">
    <property type="component" value="Unassembled WGS sequence"/>
</dbReference>
<protein>
    <submittedName>
        <fullName evidence="4">Uncharacterized protein</fullName>
    </submittedName>
</protein>
<proteinExistence type="predicted"/>
<evidence type="ECO:0000313" key="4">
    <source>
        <dbReference type="EMBL" id="TKR73637.1"/>
    </source>
</evidence>
<reference evidence="4" key="1">
    <citation type="submission" date="2013-11" db="EMBL/GenBank/DDBJ databases">
        <authorList>
            <person name="Sternberg P."/>
            <person name="Dillman A."/>
            <person name="Macchietto M."/>
        </authorList>
    </citation>
    <scope>NUCLEOTIDE SEQUENCE</scope>
    <source>
        <strain evidence="4">ALL</strain>
    </source>
</reference>
<dbReference type="AlphaFoldDB" id="A0A4U5MUX6"/>
<keyword evidence="1" id="KW-0472">Membrane</keyword>
<gene>
    <name evidence="3" type="ORF">L596_020924</name>
    <name evidence="4" type="ORF">L596_020927</name>
</gene>
<keyword evidence="5" id="KW-1185">Reference proteome</keyword>
<feature type="transmembrane region" description="Helical" evidence="1">
    <location>
        <begin position="318"/>
        <end position="338"/>
    </location>
</feature>
<feature type="chain" id="PRO_5033452515" evidence="2">
    <location>
        <begin position="23"/>
        <end position="367"/>
    </location>
</feature>
<reference evidence="4 5" key="2">
    <citation type="journal article" date="2015" name="Genome Biol.">
        <title>Comparative genomics of Steinernema reveals deeply conserved gene regulatory networks.</title>
        <authorList>
            <person name="Dillman A.R."/>
            <person name="Macchietto M."/>
            <person name="Porter C.F."/>
            <person name="Rogers A."/>
            <person name="Williams B."/>
            <person name="Antoshechkin I."/>
            <person name="Lee M.M."/>
            <person name="Goodwin Z."/>
            <person name="Lu X."/>
            <person name="Lewis E.E."/>
            <person name="Goodrich-Blair H."/>
            <person name="Stock S.P."/>
            <person name="Adams B.J."/>
            <person name="Sternberg P.W."/>
            <person name="Mortazavi A."/>
        </authorList>
    </citation>
    <scope>NUCLEOTIDE SEQUENCE [LARGE SCALE GENOMIC DNA]</scope>
    <source>
        <strain evidence="4 5">ALL</strain>
    </source>
</reference>
<keyword evidence="2" id="KW-0732">Signal</keyword>
<name>A0A4U5MUX6_STECR</name>
<keyword evidence="1" id="KW-1133">Transmembrane helix</keyword>
<keyword evidence="1" id="KW-0812">Transmembrane</keyword>
<dbReference type="EMBL" id="AZBU02000006">
    <property type="protein sequence ID" value="TKR73637.1"/>
    <property type="molecule type" value="Genomic_DNA"/>
</dbReference>
<organism evidence="4 5">
    <name type="scientific">Steinernema carpocapsae</name>
    <name type="common">Entomopathogenic nematode</name>
    <dbReference type="NCBI Taxonomy" id="34508"/>
    <lineage>
        <taxon>Eukaryota</taxon>
        <taxon>Metazoa</taxon>
        <taxon>Ecdysozoa</taxon>
        <taxon>Nematoda</taxon>
        <taxon>Chromadorea</taxon>
        <taxon>Rhabditida</taxon>
        <taxon>Tylenchina</taxon>
        <taxon>Panagrolaimomorpha</taxon>
        <taxon>Strongyloidoidea</taxon>
        <taxon>Steinernematidae</taxon>
        <taxon>Steinernema</taxon>
    </lineage>
</organism>
<comment type="caution">
    <text evidence="4">The sequence shown here is derived from an EMBL/GenBank/DDBJ whole genome shotgun (WGS) entry which is preliminary data.</text>
</comment>
<evidence type="ECO:0000313" key="3">
    <source>
        <dbReference type="EMBL" id="TKR73633.1"/>
    </source>
</evidence>
<accession>A0A4U5MUX6</accession>
<dbReference type="EMBL" id="AZBU02000006">
    <property type="protein sequence ID" value="TKR73633.1"/>
    <property type="molecule type" value="Genomic_DNA"/>
</dbReference>
<feature type="signal peptide" evidence="2">
    <location>
        <begin position="1"/>
        <end position="22"/>
    </location>
</feature>